<dbReference type="Pfam" id="PF11997">
    <property type="entry name" value="DUF3492"/>
    <property type="match status" value="1"/>
</dbReference>
<feature type="domain" description="DUF3492" evidence="1">
    <location>
        <begin position="9"/>
        <end position="285"/>
    </location>
</feature>
<name>A0A401JZY3_9PROT</name>
<comment type="caution">
    <text evidence="2">The sequence shown here is derived from an EMBL/GenBank/DDBJ whole genome shotgun (WGS) entry which is preliminary data.</text>
</comment>
<gene>
    <name evidence="2" type="ORF">SFMTTN_3092</name>
</gene>
<accession>A0A401JZY3</accession>
<dbReference type="PANTHER" id="PTHR12526">
    <property type="entry name" value="GLYCOSYLTRANSFERASE"/>
    <property type="match status" value="1"/>
</dbReference>
<proteinExistence type="predicted"/>
<dbReference type="InterPro" id="IPR047691">
    <property type="entry name" value="PelF-like"/>
</dbReference>
<evidence type="ECO:0000313" key="2">
    <source>
        <dbReference type="EMBL" id="GCB02269.1"/>
    </source>
</evidence>
<dbReference type="NCBIfam" id="NF038011">
    <property type="entry name" value="PelF"/>
    <property type="match status" value="1"/>
</dbReference>
<dbReference type="InterPro" id="IPR022622">
    <property type="entry name" value="DUF3492"/>
</dbReference>
<dbReference type="Pfam" id="PF13692">
    <property type="entry name" value="Glyco_trans_1_4"/>
    <property type="match status" value="1"/>
</dbReference>
<dbReference type="AlphaFoldDB" id="A0A401JZY3"/>
<dbReference type="PANTHER" id="PTHR12526:SF608">
    <property type="entry name" value="PELF"/>
    <property type="match status" value="1"/>
</dbReference>
<dbReference type="SUPFAM" id="SSF53756">
    <property type="entry name" value="UDP-Glycosyltransferase/glycogen phosphorylase"/>
    <property type="match status" value="1"/>
</dbReference>
<protein>
    <submittedName>
        <fullName evidence="2">Extracellular matrix protein PelF</fullName>
    </submittedName>
</protein>
<sequence length="501" mass="56350">MSFPTAKDADIALLLEGTFPYVSGGVSSWINQMIRAYPEYRFAVVFLGSRPQDYAEVKYALPDNVVHVETHYLHGAHKPPVVEAQQGDPAIIEQVANLHQSFRHGHADTVGAFAQLATLLKQGDINEEFFLYSRKAWNFITKNYQEHCTDPSFIDYFWTVRAMHEPIWVMAKIASDLIPVRAFHTISTGYAGLLGSLLKLHTGKPLILSEHGIYTKERKIDLYQSTWISDNRNVFEKDPTEVSYFRELWMRFYTSLGRVCYHHADIITALYEANRERQISDGAPAERTRVIPNGIDLARFQPVRARRPEMPPPILCLIGRVVSIKDVKTFIRMMRSVVNRVPEAEGWIAGPEDEDPGYAEECHSLTASLGLTEKVKFLGFQKVEVVLEKVGLVVLSSISEALPLVLLEGYAAGVPALTTDVGSCRQLIYGLTPEDQALGASGAVVRIADPQAMAAAAIDLLRPENWFPARDAAIARVERYYTQTLMFDEFKQVYQQALEIK</sequence>
<dbReference type="Gene3D" id="3.40.50.2000">
    <property type="entry name" value="Glycogen Phosphorylase B"/>
    <property type="match status" value="2"/>
</dbReference>
<evidence type="ECO:0000313" key="3">
    <source>
        <dbReference type="Proteomes" id="UP000286806"/>
    </source>
</evidence>
<evidence type="ECO:0000259" key="1">
    <source>
        <dbReference type="Pfam" id="PF11997"/>
    </source>
</evidence>
<reference evidence="2 3" key="1">
    <citation type="journal article" date="2019" name="Front. Microbiol.">
        <title>Genomes of Neutrophilic Sulfur-Oxidizing Chemolithoautotrophs Representing 9 Proteobacterial Species From 8 Genera.</title>
        <authorList>
            <person name="Watanabe T."/>
            <person name="Kojima H."/>
            <person name="Umezawa K."/>
            <person name="Hori C."/>
            <person name="Takasuka T.E."/>
            <person name="Kato Y."/>
            <person name="Fukui M."/>
        </authorList>
    </citation>
    <scope>NUCLEOTIDE SEQUENCE [LARGE SCALE GENOMIC DNA]</scope>
    <source>
        <strain evidence="2 3">TTN</strain>
    </source>
</reference>
<dbReference type="RefSeq" id="WP_189836429.1">
    <property type="nucleotide sequence ID" value="NZ_BGOW01000036.1"/>
</dbReference>
<dbReference type="EMBL" id="BGOW01000036">
    <property type="protein sequence ID" value="GCB02269.1"/>
    <property type="molecule type" value="Genomic_DNA"/>
</dbReference>
<dbReference type="CDD" id="cd03813">
    <property type="entry name" value="GT4-like"/>
    <property type="match status" value="1"/>
</dbReference>
<keyword evidence="3" id="KW-1185">Reference proteome</keyword>
<dbReference type="Proteomes" id="UP000286806">
    <property type="component" value="Unassembled WGS sequence"/>
</dbReference>
<organism evidence="2 3">
    <name type="scientific">Sulfuriferula multivorans</name>
    <dbReference type="NCBI Taxonomy" id="1559896"/>
    <lineage>
        <taxon>Bacteria</taxon>
        <taxon>Pseudomonadati</taxon>
        <taxon>Pseudomonadota</taxon>
        <taxon>Betaproteobacteria</taxon>
        <taxon>Nitrosomonadales</taxon>
        <taxon>Sulfuricellaceae</taxon>
        <taxon>Sulfuriferula</taxon>
    </lineage>
</organism>